<feature type="region of interest" description="Disordered" evidence="1">
    <location>
        <begin position="98"/>
        <end position="175"/>
    </location>
</feature>
<evidence type="ECO:0000313" key="2">
    <source>
        <dbReference type="EMBL" id="CAE0695980.1"/>
    </source>
</evidence>
<gene>
    <name evidence="2" type="ORF">PCAL00307_LOCUS11416</name>
</gene>
<feature type="region of interest" description="Disordered" evidence="1">
    <location>
        <begin position="1"/>
        <end position="61"/>
    </location>
</feature>
<dbReference type="AlphaFoldDB" id="A0A7S3ZW54"/>
<organism evidence="2">
    <name type="scientific">Pelagomonas calceolata</name>
    <dbReference type="NCBI Taxonomy" id="35677"/>
    <lineage>
        <taxon>Eukaryota</taxon>
        <taxon>Sar</taxon>
        <taxon>Stramenopiles</taxon>
        <taxon>Ochrophyta</taxon>
        <taxon>Pelagophyceae</taxon>
        <taxon>Pelagomonadales</taxon>
        <taxon>Pelagomonadaceae</taxon>
        <taxon>Pelagomonas</taxon>
    </lineage>
</organism>
<evidence type="ECO:0000256" key="1">
    <source>
        <dbReference type="SAM" id="MobiDB-lite"/>
    </source>
</evidence>
<name>A0A7S3ZW54_9STRA</name>
<proteinExistence type="predicted"/>
<reference evidence="2" key="1">
    <citation type="submission" date="2021-01" db="EMBL/GenBank/DDBJ databases">
        <authorList>
            <person name="Corre E."/>
            <person name="Pelletier E."/>
            <person name="Niang G."/>
            <person name="Scheremetjew M."/>
            <person name="Finn R."/>
            <person name="Kale V."/>
            <person name="Holt S."/>
            <person name="Cochrane G."/>
            <person name="Meng A."/>
            <person name="Brown T."/>
            <person name="Cohen L."/>
        </authorList>
    </citation>
    <scope>NUCLEOTIDE SEQUENCE</scope>
    <source>
        <strain evidence="2">CCMP1756</strain>
    </source>
</reference>
<protein>
    <submittedName>
        <fullName evidence="2">Uncharacterized protein</fullName>
    </submittedName>
</protein>
<dbReference type="EMBL" id="HBIW01013302">
    <property type="protein sequence ID" value="CAE0695980.1"/>
    <property type="molecule type" value="Transcribed_RNA"/>
</dbReference>
<sequence length="175" mass="19306">MADEKQTPAEQQPPQSPARVTWPDDQRPWGSPPRRAGAIDLKPHSPPRLGTSTPTENVLNPVASPSVVGMYDFAWDESPAVRASPRNDAFNHRSLFLRRMRANSDDGSFSSRKRPRDDDAMTDSPPTRTRLDFDVGFDNDATDARPPQPPQRAPRDASSPCPHGKLLSILWGSGT</sequence>
<accession>A0A7S3ZW54</accession>